<comment type="caution">
    <text evidence="2">The sequence shown here is derived from an EMBL/GenBank/DDBJ whole genome shotgun (WGS) entry which is preliminary data.</text>
</comment>
<dbReference type="Proteomes" id="UP000603457">
    <property type="component" value="Unassembled WGS sequence"/>
</dbReference>
<dbReference type="SUPFAM" id="SSF51322">
    <property type="entry name" value="Cyanovirin-N"/>
    <property type="match status" value="1"/>
</dbReference>
<evidence type="ECO:0000313" key="3">
    <source>
        <dbReference type="Proteomes" id="UP000603457"/>
    </source>
</evidence>
<dbReference type="Gene3D" id="2.30.60.10">
    <property type="entry name" value="Cyanovirin-N"/>
    <property type="match status" value="1"/>
</dbReference>
<dbReference type="InterPro" id="IPR036673">
    <property type="entry name" value="Cyanovirin-N_sf"/>
</dbReference>
<dbReference type="SMART" id="SM01111">
    <property type="entry name" value="CVNH"/>
    <property type="match status" value="1"/>
</dbReference>
<sequence>MTTNSALALGQFSLTCRNTGIQGSVLTSTCERASGGVYKTSSIDLNPVVENVDGSLKWQPSNFFETCRNTQLVSSNELSAECKTRAQQWVPTRINLDAHVANIDGTLRYE</sequence>
<proteinExistence type="predicted"/>
<dbReference type="InterPro" id="IPR011058">
    <property type="entry name" value="Cyanovirin-N"/>
</dbReference>
<evidence type="ECO:0000259" key="1">
    <source>
        <dbReference type="SMART" id="SM01111"/>
    </source>
</evidence>
<dbReference type="RefSeq" id="WP_190966562.1">
    <property type="nucleotide sequence ID" value="NZ_JACJTB010000003.1"/>
</dbReference>
<gene>
    <name evidence="2" type="ORF">H6G74_04675</name>
</gene>
<feature type="domain" description="Cyanovirin-N" evidence="1">
    <location>
        <begin position="11"/>
        <end position="109"/>
    </location>
</feature>
<accession>A0ABR8FTQ0</accession>
<protein>
    <submittedName>
        <fullName evidence="2">Cyanovirin</fullName>
    </submittedName>
</protein>
<reference evidence="2 3" key="1">
    <citation type="journal article" date="2020" name="ISME J.">
        <title>Comparative genomics reveals insights into cyanobacterial evolution and habitat adaptation.</title>
        <authorList>
            <person name="Chen M.Y."/>
            <person name="Teng W.K."/>
            <person name="Zhao L."/>
            <person name="Hu C.X."/>
            <person name="Zhou Y.K."/>
            <person name="Han B.P."/>
            <person name="Song L.R."/>
            <person name="Shu W.S."/>
        </authorList>
    </citation>
    <scope>NUCLEOTIDE SEQUENCE [LARGE SCALE GENOMIC DNA]</scope>
    <source>
        <strain evidence="2 3">FACHB-130</strain>
    </source>
</reference>
<organism evidence="2 3">
    <name type="scientific">Nostoc spongiaeforme FACHB-130</name>
    <dbReference type="NCBI Taxonomy" id="1357510"/>
    <lineage>
        <taxon>Bacteria</taxon>
        <taxon>Bacillati</taxon>
        <taxon>Cyanobacteriota</taxon>
        <taxon>Cyanophyceae</taxon>
        <taxon>Nostocales</taxon>
        <taxon>Nostocaceae</taxon>
        <taxon>Nostoc</taxon>
    </lineage>
</organism>
<keyword evidence="3" id="KW-1185">Reference proteome</keyword>
<evidence type="ECO:0000313" key="2">
    <source>
        <dbReference type="EMBL" id="MBD2593623.1"/>
    </source>
</evidence>
<dbReference type="EMBL" id="JACJTB010000003">
    <property type="protein sequence ID" value="MBD2593623.1"/>
    <property type="molecule type" value="Genomic_DNA"/>
</dbReference>
<name>A0ABR8FTQ0_9NOSO</name>
<dbReference type="Pfam" id="PF08881">
    <property type="entry name" value="CVNH"/>
    <property type="match status" value="1"/>
</dbReference>